<dbReference type="InterPro" id="IPR030389">
    <property type="entry name" value="G_FEOB_dom"/>
</dbReference>
<dbReference type="AlphaFoldDB" id="A0A7Y9FH18"/>
<dbReference type="InterPro" id="IPR011640">
    <property type="entry name" value="Fe2_transport_prot_B_C"/>
</dbReference>
<keyword evidence="2" id="KW-0472">Membrane</keyword>
<dbReference type="PRINTS" id="PR00326">
    <property type="entry name" value="GTP1OBG"/>
</dbReference>
<dbReference type="PANTHER" id="PTHR43185">
    <property type="entry name" value="FERROUS IRON TRANSPORT PROTEIN B"/>
    <property type="match status" value="1"/>
</dbReference>
<dbReference type="GO" id="GO:0015093">
    <property type="term" value="F:ferrous iron transmembrane transporter activity"/>
    <property type="evidence" value="ECO:0007669"/>
    <property type="project" value="InterPro"/>
</dbReference>
<dbReference type="InterPro" id="IPR011642">
    <property type="entry name" value="Gate_dom"/>
</dbReference>
<reference evidence="4 7" key="2">
    <citation type="submission" date="2021-01" db="EMBL/GenBank/DDBJ databases">
        <title>Whole genome shotgun sequence of Cellulomonas oligotrophica NBRC 109435.</title>
        <authorList>
            <person name="Komaki H."/>
            <person name="Tamura T."/>
        </authorList>
    </citation>
    <scope>NUCLEOTIDE SEQUENCE [LARGE SCALE GENOMIC DNA]</scope>
    <source>
        <strain evidence="4 7">NBRC 109435</strain>
    </source>
</reference>
<dbReference type="PANTHER" id="PTHR43185:SF1">
    <property type="entry name" value="FE(2+) TRANSPORTER FEOB"/>
    <property type="match status" value="1"/>
</dbReference>
<feature type="transmembrane region" description="Helical" evidence="2">
    <location>
        <begin position="292"/>
        <end position="313"/>
    </location>
</feature>
<keyword evidence="7" id="KW-1185">Reference proteome</keyword>
<gene>
    <name evidence="5" type="ORF">BKA21_002654</name>
    <name evidence="4" type="ORF">Col01nite_12680</name>
</gene>
<feature type="transmembrane region" description="Helical" evidence="2">
    <location>
        <begin position="608"/>
        <end position="628"/>
    </location>
</feature>
<sequence>MSCHEPGGPAPTGPATPAGAVATLDEPLVVLVGCPNVGKSSLFNTVTGGRQRVVNAPGTTVELELGAWRGVAPGGRPAQVVDLPGTYSLLARTPDEEVAAAAVTGEQGLRRPDLAVVLLEAGALARSLSLYAQVVARGVPVVAALTLVDVAADRGVVADVDVLAARLGVPVAPVHPRSGRGVEALRDVVAARLASSPSVPGPVGPAAGDHEGRASVPDGPPLDPDDVEALFAWVDDVTHAVAGPPPEPVLTWSDRADRVLLHPAAGVPVLLAVLWALFQLSTAAAAPLMDAVDVLVGQGLAPAVTWLLGAAHAPAWVTGLLVDGVLAGVGTVLTFVPLMALMFVAVALLEDSGYLARAAFVADRAMRAIGLDGRAVLPFVVGFGCNLPALAATRTLPHARQRLLVGMLVPWTSCPARLTVYVLMGSVFFPGRAGTAVFVMYLASVLLVVLGGLVLRRTAFRDLRREPLVLALPAYQRPRARAIVAAAWARVLSFVTRAGRVVVVTLTAMWLLLAVPVAGGHAFGDVPVEDSAYGRVSAAMAPAFAPAGFGDWHASAALVTGFVAKEVVVGSFAQSYAVAEPADPAHPGDLGAQLRATLERTSGGHPGAAAAAFMVFTLAYTPCLATVAEQRRLFGLRWTLGGVGVQLGVAWVLAVGVFQVGALL</sequence>
<evidence type="ECO:0000259" key="3">
    <source>
        <dbReference type="PROSITE" id="PS51711"/>
    </source>
</evidence>
<dbReference type="GO" id="GO:0005886">
    <property type="term" value="C:plasma membrane"/>
    <property type="evidence" value="ECO:0007669"/>
    <property type="project" value="TreeGrafter"/>
</dbReference>
<evidence type="ECO:0000256" key="2">
    <source>
        <dbReference type="SAM" id="Phobius"/>
    </source>
</evidence>
<dbReference type="InterPro" id="IPR006073">
    <property type="entry name" value="GTP-bd"/>
</dbReference>
<dbReference type="PROSITE" id="PS51711">
    <property type="entry name" value="G_FEOB"/>
    <property type="match status" value="1"/>
</dbReference>
<evidence type="ECO:0000313" key="7">
    <source>
        <dbReference type="Proteomes" id="UP000618382"/>
    </source>
</evidence>
<name>A0A7Y9FH18_9CELL</name>
<feature type="domain" description="FeoB-type G" evidence="3">
    <location>
        <begin position="26"/>
        <end position="195"/>
    </location>
</feature>
<feature type="transmembrane region" description="Helical" evidence="2">
    <location>
        <begin position="325"/>
        <end position="349"/>
    </location>
</feature>
<evidence type="ECO:0000256" key="1">
    <source>
        <dbReference type="SAM" id="MobiDB-lite"/>
    </source>
</evidence>
<protein>
    <submittedName>
        <fullName evidence="5">Ferrous iron transport protein B</fullName>
    </submittedName>
</protein>
<feature type="transmembrane region" description="Helical" evidence="2">
    <location>
        <begin position="436"/>
        <end position="455"/>
    </location>
</feature>
<feature type="transmembrane region" description="Helical" evidence="2">
    <location>
        <begin position="501"/>
        <end position="523"/>
    </location>
</feature>
<dbReference type="Gene3D" id="3.40.50.300">
    <property type="entry name" value="P-loop containing nucleotide triphosphate hydrolases"/>
    <property type="match status" value="1"/>
</dbReference>
<dbReference type="InterPro" id="IPR050860">
    <property type="entry name" value="FeoB_GTPase"/>
</dbReference>
<dbReference type="EMBL" id="JACCBK010000001">
    <property type="protein sequence ID" value="NYD87105.1"/>
    <property type="molecule type" value="Genomic_DNA"/>
</dbReference>
<dbReference type="Pfam" id="PF07664">
    <property type="entry name" value="FeoB_C"/>
    <property type="match status" value="1"/>
</dbReference>
<dbReference type="GO" id="GO:0005525">
    <property type="term" value="F:GTP binding"/>
    <property type="evidence" value="ECO:0007669"/>
    <property type="project" value="InterPro"/>
</dbReference>
<comment type="caution">
    <text evidence="5">The sequence shown here is derived from an EMBL/GenBank/DDBJ whole genome shotgun (WGS) entry which is preliminary data.</text>
</comment>
<keyword evidence="2" id="KW-1133">Transmembrane helix</keyword>
<dbReference type="RefSeq" id="WP_140459566.1">
    <property type="nucleotide sequence ID" value="NZ_BAABFI010000009.1"/>
</dbReference>
<evidence type="ECO:0000313" key="4">
    <source>
        <dbReference type="EMBL" id="GIG32109.1"/>
    </source>
</evidence>
<dbReference type="Proteomes" id="UP000618382">
    <property type="component" value="Unassembled WGS sequence"/>
</dbReference>
<evidence type="ECO:0000313" key="5">
    <source>
        <dbReference type="EMBL" id="NYD87105.1"/>
    </source>
</evidence>
<keyword evidence="2" id="KW-0812">Transmembrane</keyword>
<feature type="transmembrane region" description="Helical" evidence="2">
    <location>
        <begin position="260"/>
        <end position="280"/>
    </location>
</feature>
<evidence type="ECO:0000313" key="6">
    <source>
        <dbReference type="Proteomes" id="UP000577956"/>
    </source>
</evidence>
<dbReference type="InterPro" id="IPR027417">
    <property type="entry name" value="P-loop_NTPase"/>
</dbReference>
<dbReference type="SUPFAM" id="SSF52540">
    <property type="entry name" value="P-loop containing nucleoside triphosphate hydrolases"/>
    <property type="match status" value="1"/>
</dbReference>
<proteinExistence type="predicted"/>
<dbReference type="Pfam" id="PF07670">
    <property type="entry name" value="Gate"/>
    <property type="match status" value="2"/>
</dbReference>
<dbReference type="EMBL" id="BONN01000003">
    <property type="protein sequence ID" value="GIG32109.1"/>
    <property type="molecule type" value="Genomic_DNA"/>
</dbReference>
<organism evidence="5 6">
    <name type="scientific">Cellulomonas oligotrophica</name>
    <dbReference type="NCBI Taxonomy" id="931536"/>
    <lineage>
        <taxon>Bacteria</taxon>
        <taxon>Bacillati</taxon>
        <taxon>Actinomycetota</taxon>
        <taxon>Actinomycetes</taxon>
        <taxon>Micrococcales</taxon>
        <taxon>Cellulomonadaceae</taxon>
        <taxon>Cellulomonas</taxon>
    </lineage>
</organism>
<feature type="region of interest" description="Disordered" evidence="1">
    <location>
        <begin position="195"/>
        <end position="221"/>
    </location>
</feature>
<accession>A0A7Y9FH18</accession>
<dbReference type="Proteomes" id="UP000577956">
    <property type="component" value="Unassembled WGS sequence"/>
</dbReference>
<feature type="transmembrane region" description="Helical" evidence="2">
    <location>
        <begin position="640"/>
        <end position="662"/>
    </location>
</feature>
<reference evidence="5 6" key="1">
    <citation type="submission" date="2020-07" db="EMBL/GenBank/DDBJ databases">
        <title>Sequencing the genomes of 1000 actinobacteria strains.</title>
        <authorList>
            <person name="Klenk H.-P."/>
        </authorList>
    </citation>
    <scope>NUCLEOTIDE SEQUENCE [LARGE SCALE GENOMIC DNA]</scope>
    <source>
        <strain evidence="5 6">DSM 24482</strain>
    </source>
</reference>
<dbReference type="Pfam" id="PF02421">
    <property type="entry name" value="FeoB_N"/>
    <property type="match status" value="1"/>
</dbReference>